<comment type="caution">
    <text evidence="6">The sequence shown here is derived from an EMBL/GenBank/DDBJ whole genome shotgun (WGS) entry which is preliminary data.</text>
</comment>
<reference evidence="6 7" key="1">
    <citation type="journal article" date="2022" name="Environ. Microbiol. Rep.">
        <title>Eco-phylogenetic analyses reveal divergent evolution of vitamin B12 metabolism in the marine bacterial family 'Psychromonadaceae'.</title>
        <authorList>
            <person name="Jin X."/>
            <person name="Yang Y."/>
            <person name="Cao H."/>
            <person name="Gao B."/>
            <person name="Zhao Z."/>
        </authorList>
    </citation>
    <scope>NUCLEOTIDE SEQUENCE [LARGE SCALE GENOMIC DNA]</scope>
    <source>
        <strain evidence="6 7">MKS20</strain>
    </source>
</reference>
<dbReference type="Gene3D" id="3.30.565.10">
    <property type="entry name" value="Histidine kinase-like ATPase, C-terminal domain"/>
    <property type="match status" value="1"/>
</dbReference>
<dbReference type="PANTHER" id="PTHR43065">
    <property type="entry name" value="SENSOR HISTIDINE KINASE"/>
    <property type="match status" value="1"/>
</dbReference>
<dbReference type="InterPro" id="IPR014710">
    <property type="entry name" value="RmlC-like_jellyroll"/>
</dbReference>
<evidence type="ECO:0000256" key="3">
    <source>
        <dbReference type="ARBA" id="ARBA00022553"/>
    </source>
</evidence>
<dbReference type="CDD" id="cd00082">
    <property type="entry name" value="HisKA"/>
    <property type="match status" value="1"/>
</dbReference>
<dbReference type="EMBL" id="JAIMJA010000008">
    <property type="protein sequence ID" value="MCE2595151.1"/>
    <property type="molecule type" value="Genomic_DNA"/>
</dbReference>
<evidence type="ECO:0000256" key="2">
    <source>
        <dbReference type="ARBA" id="ARBA00012438"/>
    </source>
</evidence>
<dbReference type="SUPFAM" id="SSF47384">
    <property type="entry name" value="Homodimeric domain of signal transducing histidine kinase"/>
    <property type="match status" value="1"/>
</dbReference>
<protein>
    <recommendedName>
        <fullName evidence="2">histidine kinase</fullName>
        <ecNumber evidence="2">2.7.13.3</ecNumber>
    </recommendedName>
</protein>
<dbReference type="Proteomes" id="UP001201273">
    <property type="component" value="Unassembled WGS sequence"/>
</dbReference>
<comment type="catalytic activity">
    <reaction evidence="1">
        <text>ATP + protein L-histidine = ADP + protein N-phospho-L-histidine.</text>
        <dbReference type="EC" id="2.7.13.3"/>
    </reaction>
</comment>
<gene>
    <name evidence="6" type="ORF">K6Y31_10000</name>
</gene>
<accession>A0ABS8WC32</accession>
<dbReference type="PANTHER" id="PTHR43065:SF48">
    <property type="entry name" value="HISTIDINE KINASE"/>
    <property type="match status" value="1"/>
</dbReference>
<evidence type="ECO:0000256" key="1">
    <source>
        <dbReference type="ARBA" id="ARBA00000085"/>
    </source>
</evidence>
<dbReference type="PROSITE" id="PS50042">
    <property type="entry name" value="CNMP_BINDING_3"/>
    <property type="match status" value="1"/>
</dbReference>
<evidence type="ECO:0000313" key="6">
    <source>
        <dbReference type="EMBL" id="MCE2595151.1"/>
    </source>
</evidence>
<dbReference type="CDD" id="cd00075">
    <property type="entry name" value="HATPase"/>
    <property type="match status" value="1"/>
</dbReference>
<dbReference type="PRINTS" id="PR00344">
    <property type="entry name" value="BCTRLSENSOR"/>
</dbReference>
<dbReference type="EC" id="2.7.13.3" evidence="2"/>
<evidence type="ECO:0000313" key="7">
    <source>
        <dbReference type="Proteomes" id="UP001201273"/>
    </source>
</evidence>
<dbReference type="Gene3D" id="1.10.287.130">
    <property type="match status" value="1"/>
</dbReference>
<dbReference type="SUPFAM" id="SSF55874">
    <property type="entry name" value="ATPase domain of HSP90 chaperone/DNA topoisomerase II/histidine kinase"/>
    <property type="match status" value="1"/>
</dbReference>
<dbReference type="InterPro" id="IPR004358">
    <property type="entry name" value="Sig_transdc_His_kin-like_C"/>
</dbReference>
<dbReference type="RefSeq" id="WP_233052645.1">
    <property type="nucleotide sequence ID" value="NZ_JAIMJA010000008.1"/>
</dbReference>
<dbReference type="CDD" id="cd00038">
    <property type="entry name" value="CAP_ED"/>
    <property type="match status" value="1"/>
</dbReference>
<dbReference type="SMART" id="SM00387">
    <property type="entry name" value="HATPase_c"/>
    <property type="match status" value="1"/>
</dbReference>
<dbReference type="Pfam" id="PF02518">
    <property type="entry name" value="HATPase_c"/>
    <property type="match status" value="1"/>
</dbReference>
<name>A0ABS8WC32_9GAMM</name>
<feature type="domain" description="Histidine kinase" evidence="5">
    <location>
        <begin position="405"/>
        <end position="625"/>
    </location>
</feature>
<keyword evidence="7" id="KW-1185">Reference proteome</keyword>
<dbReference type="InterPro" id="IPR036097">
    <property type="entry name" value="HisK_dim/P_sf"/>
</dbReference>
<dbReference type="Gene3D" id="2.60.120.10">
    <property type="entry name" value="Jelly Rolls"/>
    <property type="match status" value="1"/>
</dbReference>
<dbReference type="InterPro" id="IPR000595">
    <property type="entry name" value="cNMP-bd_dom"/>
</dbReference>
<feature type="domain" description="Cyclic nucleotide-binding" evidence="4">
    <location>
        <begin position="183"/>
        <end position="284"/>
    </location>
</feature>
<keyword evidence="3" id="KW-0597">Phosphoprotein</keyword>
<dbReference type="Pfam" id="PF00027">
    <property type="entry name" value="cNMP_binding"/>
    <property type="match status" value="1"/>
</dbReference>
<dbReference type="InterPro" id="IPR018490">
    <property type="entry name" value="cNMP-bd_dom_sf"/>
</dbReference>
<evidence type="ECO:0000259" key="4">
    <source>
        <dbReference type="PROSITE" id="PS50042"/>
    </source>
</evidence>
<dbReference type="SUPFAM" id="SSF51206">
    <property type="entry name" value="cAMP-binding domain-like"/>
    <property type="match status" value="1"/>
</dbReference>
<dbReference type="PROSITE" id="PS50109">
    <property type="entry name" value="HIS_KIN"/>
    <property type="match status" value="1"/>
</dbReference>
<proteinExistence type="predicted"/>
<dbReference type="InterPro" id="IPR003594">
    <property type="entry name" value="HATPase_dom"/>
</dbReference>
<dbReference type="InterPro" id="IPR036890">
    <property type="entry name" value="HATPase_C_sf"/>
</dbReference>
<dbReference type="InterPro" id="IPR005467">
    <property type="entry name" value="His_kinase_dom"/>
</dbReference>
<evidence type="ECO:0000259" key="5">
    <source>
        <dbReference type="PROSITE" id="PS50109"/>
    </source>
</evidence>
<dbReference type="InterPro" id="IPR003661">
    <property type="entry name" value="HisK_dim/P_dom"/>
</dbReference>
<organism evidence="6 7">
    <name type="scientific">Motilimonas cestriensis</name>
    <dbReference type="NCBI Taxonomy" id="2742685"/>
    <lineage>
        <taxon>Bacteria</taxon>
        <taxon>Pseudomonadati</taxon>
        <taxon>Pseudomonadota</taxon>
        <taxon>Gammaproteobacteria</taxon>
        <taxon>Alteromonadales</taxon>
        <taxon>Alteromonadales genera incertae sedis</taxon>
        <taxon>Motilimonas</taxon>
    </lineage>
</organism>
<sequence>MTHYAIVCIHSDANLLLDLQLSLGSLASHFHILLFRDVKQADDHLTKDQPIAMLISELTPQSQTYLVAQTQLQNRPKCLVFNPNEPSLLINLINLGHVDHVIATPQMDLETVKGQLSQFLQQQNETLTHYADVLDTTQLKSASFPPQGQFLDYSLYSDNELSNLVINALYRVFSGNDEHHVCRKYSKNHLLTREGEHNNALWFIADGEVQLKKHIAAGQEQEVTVMRAGSMVGGMSFITGEPAFTTSITLTGTEVIKLEKSQFATLMKSNSELLGPFTHLLLRNFNRRLQSSIITKLKLQSTLQSLDAAHAQLVETEKMAVLGQLVAGIAHELNNPVAAILRGADTLKQKVPSLLAQEISANLRQLGATTLNNAMKITPLSTAITRQKTKAAIPLFGSNALARKAVQMQLDSPEQFAKYFAPLGSELTETIQQLDTYYLVGNFLRSIDVCAKRIADLVKGLKHYAGQDIEQAVFSDLHEGLEETLVIFENRLKSYQVIKEYGDIPLVQCHPIELQQIWTNLIANAIDATQGEGEIKLHSHTMTKCQQDFVCISIEDNGIGIPEEKKARIFELNYTTKREGNFGLGIGLTVCQQIVKRHHGEIKVISSNDAQSHFTRFEVYLPVNNPEIKQRSRAENEQEA</sequence>